<dbReference type="OrthoDB" id="5554874at2759"/>
<comment type="caution">
    <text evidence="1">The sequence shown here is derived from an EMBL/GenBank/DDBJ whole genome shotgun (WGS) entry which is preliminary data.</text>
</comment>
<accession>A0A9W8HXX8</accession>
<evidence type="ECO:0000313" key="1">
    <source>
        <dbReference type="EMBL" id="KAJ2801778.1"/>
    </source>
</evidence>
<protein>
    <submittedName>
        <fullName evidence="1">Uncharacterized protein</fullName>
    </submittedName>
</protein>
<reference evidence="1" key="1">
    <citation type="submission" date="2022-07" db="EMBL/GenBank/DDBJ databases">
        <title>Phylogenomic reconstructions and comparative analyses of Kickxellomycotina fungi.</title>
        <authorList>
            <person name="Reynolds N.K."/>
            <person name="Stajich J.E."/>
            <person name="Barry K."/>
            <person name="Grigoriev I.V."/>
            <person name="Crous P."/>
            <person name="Smith M.E."/>
        </authorList>
    </citation>
    <scope>NUCLEOTIDE SEQUENCE</scope>
    <source>
        <strain evidence="1">NRRL 1565</strain>
    </source>
</reference>
<name>A0A9W8HXX8_9FUNG</name>
<dbReference type="AlphaFoldDB" id="A0A9W8HXX8"/>
<gene>
    <name evidence="1" type="ORF">H4R20_003544</name>
</gene>
<keyword evidence="2" id="KW-1185">Reference proteome</keyword>
<evidence type="ECO:0000313" key="2">
    <source>
        <dbReference type="Proteomes" id="UP001140094"/>
    </source>
</evidence>
<dbReference type="Proteomes" id="UP001140094">
    <property type="component" value="Unassembled WGS sequence"/>
</dbReference>
<dbReference type="EMBL" id="JANBUO010000759">
    <property type="protein sequence ID" value="KAJ2801778.1"/>
    <property type="molecule type" value="Genomic_DNA"/>
</dbReference>
<sequence length="311" mass="33679">MAGMNNINSMFQELVSLAQSLASDVSNLNSDALEQINMFGEMISSDVASVRSVFQTNSVVNGILLPLTNFPEFFSDAHSAVTDFETQLNSEVSYLGEQANSFLSAAGSDVTTAAKDVGDILNSLYSFVQKAIDIMLSSPPLTATTLINPIVFLVTMLFASDPVELVTNFSAWESEISSRQSVVIGNFNSVYTFVSTGLPQAENAILALLSQFASFGNAVTNGRIQSMPQAWRERAYDHISKAVSADYSRLVTLSNDESLQDALQSVVYYHHQSSHSLGAEPEAIQYMVLPTFGHETATATHIESLRATLTT</sequence>
<proteinExistence type="predicted"/>
<organism evidence="1 2">
    <name type="scientific">Coemansia guatemalensis</name>
    <dbReference type="NCBI Taxonomy" id="2761395"/>
    <lineage>
        <taxon>Eukaryota</taxon>
        <taxon>Fungi</taxon>
        <taxon>Fungi incertae sedis</taxon>
        <taxon>Zoopagomycota</taxon>
        <taxon>Kickxellomycotina</taxon>
        <taxon>Kickxellomycetes</taxon>
        <taxon>Kickxellales</taxon>
        <taxon>Kickxellaceae</taxon>
        <taxon>Coemansia</taxon>
    </lineage>
</organism>